<reference evidence="1 2" key="1">
    <citation type="submission" date="2018-11" db="EMBL/GenBank/DDBJ databases">
        <authorList>
            <consortium name="Pathogen Informatics"/>
        </authorList>
    </citation>
    <scope>NUCLEOTIDE SEQUENCE [LARGE SCALE GENOMIC DNA]</scope>
</reference>
<keyword evidence="2" id="KW-1185">Reference proteome</keyword>
<accession>A0A3P7L9W2</accession>
<dbReference type="AlphaFoldDB" id="A0A3P7L9W2"/>
<dbReference type="SUPFAM" id="SSF47862">
    <property type="entry name" value="Saposin"/>
    <property type="match status" value="1"/>
</dbReference>
<organism evidence="1 2">
    <name type="scientific">Strongylus vulgaris</name>
    <name type="common">Blood worm</name>
    <dbReference type="NCBI Taxonomy" id="40348"/>
    <lineage>
        <taxon>Eukaryota</taxon>
        <taxon>Metazoa</taxon>
        <taxon>Ecdysozoa</taxon>
        <taxon>Nematoda</taxon>
        <taxon>Chromadorea</taxon>
        <taxon>Rhabditida</taxon>
        <taxon>Rhabditina</taxon>
        <taxon>Rhabditomorpha</taxon>
        <taxon>Strongyloidea</taxon>
        <taxon>Strongylidae</taxon>
        <taxon>Strongylus</taxon>
    </lineage>
</organism>
<dbReference type="InterPro" id="IPR011001">
    <property type="entry name" value="Saposin-like"/>
</dbReference>
<evidence type="ECO:0000313" key="1">
    <source>
        <dbReference type="EMBL" id="VDM79545.1"/>
    </source>
</evidence>
<dbReference type="EMBL" id="UYYB01105508">
    <property type="protein sequence ID" value="VDM79545.1"/>
    <property type="molecule type" value="Genomic_DNA"/>
</dbReference>
<protein>
    <recommendedName>
        <fullName evidence="3">Saposin B-type domain-containing protein</fullName>
    </recommendedName>
</protein>
<dbReference type="OrthoDB" id="69496at2759"/>
<dbReference type="Gene3D" id="1.10.225.10">
    <property type="entry name" value="Saposin-like"/>
    <property type="match status" value="1"/>
</dbReference>
<evidence type="ECO:0008006" key="3">
    <source>
        <dbReference type="Google" id="ProtNLM"/>
    </source>
</evidence>
<proteinExistence type="predicted"/>
<dbReference type="Proteomes" id="UP000270094">
    <property type="component" value="Unassembled WGS sequence"/>
</dbReference>
<gene>
    <name evidence="1" type="ORF">SVUK_LOCUS14543</name>
</gene>
<evidence type="ECO:0000313" key="2">
    <source>
        <dbReference type="Proteomes" id="UP000270094"/>
    </source>
</evidence>
<name>A0A3P7L9W2_STRVU</name>
<sequence length="160" mass="18177">MLNHPLAHIFHPLCFKTPLEAIGTCQLTIICDYKIAGGIQQFACHDFLGANFTASCDDFLSLYLPTVLYMTFEQYTPLGVCTKTKSCDSASSKLIWSELCDRFVDAVIPRLFVKFFDIYKSEAVCSKCDRFVDAVIPRLFVKFFDIYKSEAVCSKIYPEC</sequence>